<organism evidence="4 5">
    <name type="scientific">Schistosoma mattheei</name>
    <dbReference type="NCBI Taxonomy" id="31246"/>
    <lineage>
        <taxon>Eukaryota</taxon>
        <taxon>Metazoa</taxon>
        <taxon>Spiralia</taxon>
        <taxon>Lophotrochozoa</taxon>
        <taxon>Platyhelminthes</taxon>
        <taxon>Trematoda</taxon>
        <taxon>Digenea</taxon>
        <taxon>Strigeidida</taxon>
        <taxon>Schistosomatoidea</taxon>
        <taxon>Schistosomatidae</taxon>
        <taxon>Schistosoma</taxon>
    </lineage>
</organism>
<evidence type="ECO:0000259" key="3">
    <source>
        <dbReference type="Pfam" id="PF16493"/>
    </source>
</evidence>
<reference evidence="4 5" key="1">
    <citation type="submission" date="2018-11" db="EMBL/GenBank/DDBJ databases">
        <authorList>
            <consortium name="Pathogen Informatics"/>
        </authorList>
    </citation>
    <scope>NUCLEOTIDE SEQUENCE [LARGE SCALE GENOMIC DNA]</scope>
    <source>
        <strain>Denwood</strain>
        <strain evidence="5">Zambia</strain>
    </source>
</reference>
<evidence type="ECO:0000313" key="4">
    <source>
        <dbReference type="EMBL" id="VDP32710.1"/>
    </source>
</evidence>
<sequence length="363" mass="41702">MPRRRCSSPINTTANNVITNNHSNNNHGRIINTSSNHHHHHHHSTHNNLRYRGGRTNNGISPSRNRLLDTSQETQDCHVSSTTTNLMQEIQSFPIVTTLQLQQNDPELEADKKFIMSHPLYPLLALLLQQCELATARPDSPPPLDTFNTELISYIQRRIELQQQQTERDHNDEDEMNELKSNSLKLNREKLNKNNEKYKSTEDIINMNDNSNTVKTTISSKYNTNHSLTNQISTTTITNTITQTTNAISSINTTNKTNSVANVRNISDCFLSNNNNVNSDISTNFVYNNNNDNRNRKSLKCDKSMDHKNNPNYVMNNDVDDPDADDELRKLNCTFNDERRFQFLSNNTELNELVSYQQCLIKV</sequence>
<evidence type="ECO:0000313" key="5">
    <source>
        <dbReference type="Proteomes" id="UP000269396"/>
    </source>
</evidence>
<gene>
    <name evidence="4" type="ORF">SMTD_LOCUS6205</name>
</gene>
<dbReference type="Gene3D" id="1.20.120.700">
    <property type="entry name" value="nitrate reductase, subunit delta (NarJ)"/>
    <property type="match status" value="1"/>
</dbReference>
<feature type="region of interest" description="Disordered" evidence="2">
    <location>
        <begin position="163"/>
        <end position="183"/>
    </location>
</feature>
<dbReference type="Pfam" id="PF16493">
    <property type="entry name" value="Meis_PKNOX_N"/>
    <property type="match status" value="1"/>
</dbReference>
<protein>
    <recommendedName>
        <fullName evidence="3">MEIS N-terminal domain-containing protein</fullName>
    </recommendedName>
</protein>
<dbReference type="AlphaFoldDB" id="A0A183NVR9"/>
<dbReference type="EMBL" id="UZAL01027453">
    <property type="protein sequence ID" value="VDP32710.1"/>
    <property type="molecule type" value="Genomic_DNA"/>
</dbReference>
<name>A0A183NVR9_9TREM</name>
<evidence type="ECO:0000256" key="2">
    <source>
        <dbReference type="SAM" id="MobiDB-lite"/>
    </source>
</evidence>
<feature type="compositionally biased region" description="Low complexity" evidence="2">
    <location>
        <begin position="10"/>
        <end position="35"/>
    </location>
</feature>
<feature type="region of interest" description="Disordered" evidence="2">
    <location>
        <begin position="1"/>
        <end position="58"/>
    </location>
</feature>
<feature type="domain" description="MEIS N-terminal" evidence="3">
    <location>
        <begin position="109"/>
        <end position="191"/>
    </location>
</feature>
<proteinExistence type="predicted"/>
<keyword evidence="5" id="KW-1185">Reference proteome</keyword>
<dbReference type="STRING" id="31246.A0A183NVR9"/>
<keyword evidence="1" id="KW-0539">Nucleus</keyword>
<evidence type="ECO:0000256" key="1">
    <source>
        <dbReference type="ARBA" id="ARBA00023242"/>
    </source>
</evidence>
<accession>A0A183NVR9</accession>
<dbReference type="Proteomes" id="UP000269396">
    <property type="component" value="Unassembled WGS sequence"/>
</dbReference>
<dbReference type="InterPro" id="IPR032453">
    <property type="entry name" value="PKNOX/Meis_N"/>
</dbReference>
<feature type="compositionally biased region" description="Basic residues" evidence="2">
    <location>
        <begin position="36"/>
        <end position="45"/>
    </location>
</feature>